<comment type="caution">
    <text evidence="1">The sequence shown here is derived from an EMBL/GenBank/DDBJ whole genome shotgun (WGS) entry which is preliminary data.</text>
</comment>
<accession>A0ACC1XIY6</accession>
<proteinExistence type="predicted"/>
<dbReference type="Proteomes" id="UP001164539">
    <property type="component" value="Chromosome 9"/>
</dbReference>
<evidence type="ECO:0000313" key="2">
    <source>
        <dbReference type="Proteomes" id="UP001164539"/>
    </source>
</evidence>
<name>A0ACC1XIY6_MELAZ</name>
<dbReference type="EMBL" id="CM051402">
    <property type="protein sequence ID" value="KAJ4710704.1"/>
    <property type="molecule type" value="Genomic_DNA"/>
</dbReference>
<gene>
    <name evidence="1" type="ORF">OWV82_016858</name>
</gene>
<sequence length="687" mass="76862">MRERVLRDHSQSRTWPGKQKLNGCKMKRNLDNVVVIDVDSEGFDNVIVIDVPESLQHKIGGSSVSRKGKNFQFHGVISIDDDEDGEYPEMGTEGGGDLESDTSSSRSYPASDYGNKSAELNDDECHVVQEKNSAFGVSKCKKASGKDPCGSRYGLSESSSSDDDSDCEVMEGSFGQLHKEWEKASLKRKSNVCKGKSVLVDQASPSCLNNDAAPNVDVEVGERDEQPSKTAFCCDASKANYENQNFSTFVPTDDGGLGSTTPNHGMEHPFVDSDGNTDQEGFHNNGQSPQGQSSWSNQYEGEKHCHHRRAYFTQNFLGEHFNFRGINRNFHCMGTAFQEEEAYLCKSRQANETRDNNDRVVPSDKFEEFLQATSSCSLSPGKSHHTRTGFTEEDKPVSGEPMVSNSQPSCETGAECGVAPFECNFGAVFEESFSCKTPSSGMPEVDNEKTGEQDTGKPDVKVGSSDEIRCAETQNKQRDPCLAETKGQASGPTSSNQVDTGTDPIHAQGVSLTPAFGEDIINEREKLKETDAYKRAMEEEWASRQRQLQIQAEESQRLRKKKRAESIRLLDMERRQKQRLEEIRETQKKDEENMNLKEQLRVEVRKELHKLEMTCIDMVSLLRALGIHVGGSFRPLSEEVHAAYKRALLRFHPDRASKTDIRQQVEAEEKFKLISRMKEKFLLTTCH</sequence>
<organism evidence="1 2">
    <name type="scientific">Melia azedarach</name>
    <name type="common">Chinaberry tree</name>
    <dbReference type="NCBI Taxonomy" id="155640"/>
    <lineage>
        <taxon>Eukaryota</taxon>
        <taxon>Viridiplantae</taxon>
        <taxon>Streptophyta</taxon>
        <taxon>Embryophyta</taxon>
        <taxon>Tracheophyta</taxon>
        <taxon>Spermatophyta</taxon>
        <taxon>Magnoliopsida</taxon>
        <taxon>eudicotyledons</taxon>
        <taxon>Gunneridae</taxon>
        <taxon>Pentapetalae</taxon>
        <taxon>rosids</taxon>
        <taxon>malvids</taxon>
        <taxon>Sapindales</taxon>
        <taxon>Meliaceae</taxon>
        <taxon>Melia</taxon>
    </lineage>
</organism>
<reference evidence="1 2" key="1">
    <citation type="journal article" date="2023" name="Science">
        <title>Complex scaffold remodeling in plant triterpene biosynthesis.</title>
        <authorList>
            <person name="De La Pena R."/>
            <person name="Hodgson H."/>
            <person name="Liu J.C."/>
            <person name="Stephenson M.J."/>
            <person name="Martin A.C."/>
            <person name="Owen C."/>
            <person name="Harkess A."/>
            <person name="Leebens-Mack J."/>
            <person name="Jimenez L.E."/>
            <person name="Osbourn A."/>
            <person name="Sattely E.S."/>
        </authorList>
    </citation>
    <scope>NUCLEOTIDE SEQUENCE [LARGE SCALE GENOMIC DNA]</scope>
    <source>
        <strain evidence="2">cv. JPN11</strain>
        <tissue evidence="1">Leaf</tissue>
    </source>
</reference>
<keyword evidence="2" id="KW-1185">Reference proteome</keyword>
<evidence type="ECO:0000313" key="1">
    <source>
        <dbReference type="EMBL" id="KAJ4710704.1"/>
    </source>
</evidence>
<protein>
    <submittedName>
        <fullName evidence="1">DnaJ domain-containing protein</fullName>
    </submittedName>
</protein>